<keyword evidence="2" id="KW-1185">Reference proteome</keyword>
<dbReference type="Proteomes" id="UP000887560">
    <property type="component" value="Unplaced"/>
</dbReference>
<feature type="transmembrane region" description="Helical" evidence="1">
    <location>
        <begin position="12"/>
        <end position="31"/>
    </location>
</feature>
<evidence type="ECO:0000313" key="3">
    <source>
        <dbReference type="WBParaSite" id="scf7180000421568.g7232"/>
    </source>
</evidence>
<evidence type="ECO:0000313" key="2">
    <source>
        <dbReference type="Proteomes" id="UP000887560"/>
    </source>
</evidence>
<keyword evidence="1" id="KW-0812">Transmembrane</keyword>
<dbReference type="WBParaSite" id="scf7180000421568.g7232">
    <property type="protein sequence ID" value="scf7180000421568.g7232"/>
    <property type="gene ID" value="scf7180000421568.g7232"/>
</dbReference>
<proteinExistence type="predicted"/>
<accession>A0A915NZK5</accession>
<organism evidence="2 3">
    <name type="scientific">Meloidogyne floridensis</name>
    <dbReference type="NCBI Taxonomy" id="298350"/>
    <lineage>
        <taxon>Eukaryota</taxon>
        <taxon>Metazoa</taxon>
        <taxon>Ecdysozoa</taxon>
        <taxon>Nematoda</taxon>
        <taxon>Chromadorea</taxon>
        <taxon>Rhabditida</taxon>
        <taxon>Tylenchina</taxon>
        <taxon>Tylenchomorpha</taxon>
        <taxon>Tylenchoidea</taxon>
        <taxon>Meloidogynidae</taxon>
        <taxon>Meloidogyninae</taxon>
        <taxon>Meloidogyne</taxon>
    </lineage>
</organism>
<dbReference type="AlphaFoldDB" id="A0A915NZK5"/>
<name>A0A915NZK5_9BILA</name>
<sequence>PSIPDPNLRILRSVFIISFVIIFGWIFGAAARNPVTNLCKNIATAISIIFKDEKGNPSQTIYDIINTYSITLVTLINPISAGINSIILFTSNSEYRNAFKKAFGIKQQTNTVSIGPYFSNQRN</sequence>
<keyword evidence="1" id="KW-1133">Transmembrane helix</keyword>
<protein>
    <submittedName>
        <fullName evidence="3">Amino acid transporter</fullName>
    </submittedName>
</protein>
<dbReference type="Gene3D" id="1.20.1070.10">
    <property type="entry name" value="Rhodopsin 7-helix transmembrane proteins"/>
    <property type="match status" value="1"/>
</dbReference>
<reference evidence="3" key="1">
    <citation type="submission" date="2022-11" db="UniProtKB">
        <authorList>
            <consortium name="WormBaseParasite"/>
        </authorList>
    </citation>
    <scope>IDENTIFICATION</scope>
</reference>
<keyword evidence="1" id="KW-0472">Membrane</keyword>
<evidence type="ECO:0000256" key="1">
    <source>
        <dbReference type="SAM" id="Phobius"/>
    </source>
</evidence>